<dbReference type="GO" id="GO:0005829">
    <property type="term" value="C:cytosol"/>
    <property type="evidence" value="ECO:0007669"/>
    <property type="project" value="TreeGrafter"/>
</dbReference>
<feature type="binding site" evidence="3">
    <location>
        <position position="104"/>
    </location>
    <ligand>
        <name>substrate</name>
    </ligand>
</feature>
<feature type="binding site" evidence="3">
    <location>
        <begin position="54"/>
        <end position="61"/>
    </location>
    <ligand>
        <name>substrate</name>
    </ligand>
</feature>
<dbReference type="STRING" id="1432307.W9CIE4"/>
<dbReference type="SMART" id="SM00855">
    <property type="entry name" value="PGAM"/>
    <property type="match status" value="1"/>
</dbReference>
<evidence type="ECO:0000256" key="3">
    <source>
        <dbReference type="PIRSR" id="PIRSR613078-2"/>
    </source>
</evidence>
<sequence>MSSSPYLVQASNEVEPEPRVTVCSHIDTINVLKDPSTGTRCSKSLIMGTKYQYRHGETVDNVAGVYAGITDSALTNHGVLQANRLGTHLACWKISNIFSSDLQRAVKTAEAIRAAQDNGTALEIAKLDLLREQDFGYYEKKTFHERSKDQIKSGKETYFKAHRNRPEFKDVESKESMKGRMETFVKEHLMHFLDNNDNSPNDHAIVIVAHGIILGYLWRVILRQFSPKNISIGPDVPNLERGLEYLGVWSNTGYLDSDIMSIQHLSPAKVGSVSPVLDEQQSDDQITMGLSSGENEHSEVPLDDQANIQNSLKLSQHRLGNFVVVMSLVVKSVNNQDHLRGLKKTRGGLGSLKHDSTQKTMDSFFKKRKLG</sequence>
<feature type="active site" description="Proton donor/acceptor" evidence="2">
    <location>
        <position position="132"/>
    </location>
</feature>
<organism evidence="5 6">
    <name type="scientific">Sclerotinia borealis (strain F-4128)</name>
    <dbReference type="NCBI Taxonomy" id="1432307"/>
    <lineage>
        <taxon>Eukaryota</taxon>
        <taxon>Fungi</taxon>
        <taxon>Dikarya</taxon>
        <taxon>Ascomycota</taxon>
        <taxon>Pezizomycotina</taxon>
        <taxon>Leotiomycetes</taxon>
        <taxon>Helotiales</taxon>
        <taxon>Sclerotiniaceae</taxon>
        <taxon>Sclerotinia</taxon>
    </lineage>
</organism>
<dbReference type="InterPro" id="IPR013078">
    <property type="entry name" value="His_Pase_superF_clade-1"/>
</dbReference>
<dbReference type="CDD" id="cd07067">
    <property type="entry name" value="HP_PGM_like"/>
    <property type="match status" value="1"/>
</dbReference>
<evidence type="ECO:0008006" key="7">
    <source>
        <dbReference type="Google" id="ProtNLM"/>
    </source>
</evidence>
<keyword evidence="6" id="KW-1185">Reference proteome</keyword>
<accession>W9CIE4</accession>
<dbReference type="GO" id="GO:0004331">
    <property type="term" value="F:fructose-2,6-bisphosphate 2-phosphatase activity"/>
    <property type="evidence" value="ECO:0007669"/>
    <property type="project" value="TreeGrafter"/>
</dbReference>
<evidence type="ECO:0000313" key="6">
    <source>
        <dbReference type="Proteomes" id="UP000019487"/>
    </source>
</evidence>
<dbReference type="Proteomes" id="UP000019487">
    <property type="component" value="Unassembled WGS sequence"/>
</dbReference>
<feature type="region of interest" description="Disordered" evidence="4">
    <location>
        <begin position="344"/>
        <end position="371"/>
    </location>
</feature>
<dbReference type="HOGENOM" id="CLU_033323_0_0_1"/>
<dbReference type="PANTHER" id="PTHR46517">
    <property type="entry name" value="FRUCTOSE-2,6-BISPHOSPHATASE TIGAR"/>
    <property type="match status" value="1"/>
</dbReference>
<dbReference type="InterPro" id="IPR051695">
    <property type="entry name" value="Phosphoglycerate_Mutase"/>
</dbReference>
<evidence type="ECO:0000256" key="2">
    <source>
        <dbReference type="PIRSR" id="PIRSR613078-1"/>
    </source>
</evidence>
<dbReference type="Gene3D" id="3.40.50.1240">
    <property type="entry name" value="Phosphoglycerate mutase-like"/>
    <property type="match status" value="1"/>
</dbReference>
<name>W9CIE4_SCLBF</name>
<proteinExistence type="predicted"/>
<comment type="caution">
    <text evidence="5">The sequence shown here is derived from an EMBL/GenBank/DDBJ whole genome shotgun (WGS) entry which is preliminary data.</text>
</comment>
<evidence type="ECO:0000313" key="5">
    <source>
        <dbReference type="EMBL" id="ESZ95758.1"/>
    </source>
</evidence>
<dbReference type="OrthoDB" id="354304at2759"/>
<dbReference type="InterPro" id="IPR029033">
    <property type="entry name" value="His_PPase_superfam"/>
</dbReference>
<feature type="active site" description="Tele-phosphohistidine intermediate" evidence="2">
    <location>
        <position position="55"/>
    </location>
</feature>
<reference evidence="5 6" key="1">
    <citation type="journal article" date="2014" name="Genome Announc.">
        <title>Draft genome sequence of Sclerotinia borealis, a psychrophilic plant pathogenic fungus.</title>
        <authorList>
            <person name="Mardanov A.V."/>
            <person name="Beletsky A.V."/>
            <person name="Kadnikov V.V."/>
            <person name="Ignatov A.N."/>
            <person name="Ravin N.V."/>
        </authorList>
    </citation>
    <scope>NUCLEOTIDE SEQUENCE [LARGE SCALE GENOMIC DNA]</scope>
    <source>
        <strain evidence="6">F-4157</strain>
    </source>
</reference>
<dbReference type="Pfam" id="PF00300">
    <property type="entry name" value="His_Phos_1"/>
    <property type="match status" value="1"/>
</dbReference>
<protein>
    <recommendedName>
        <fullName evidence="7">Phosphoglycerate mutase family protein</fullName>
    </recommendedName>
</protein>
<keyword evidence="1" id="KW-0378">Hydrolase</keyword>
<dbReference type="EMBL" id="AYSA01000166">
    <property type="protein sequence ID" value="ESZ95758.1"/>
    <property type="molecule type" value="Genomic_DNA"/>
</dbReference>
<gene>
    <name evidence="5" type="ORF">SBOR_3865</name>
</gene>
<evidence type="ECO:0000256" key="1">
    <source>
        <dbReference type="ARBA" id="ARBA00022801"/>
    </source>
</evidence>
<dbReference type="PANTHER" id="PTHR46517:SF1">
    <property type="entry name" value="FRUCTOSE-2,6-BISPHOSPHATASE TIGAR"/>
    <property type="match status" value="1"/>
</dbReference>
<dbReference type="AlphaFoldDB" id="W9CIE4"/>
<dbReference type="SUPFAM" id="SSF53254">
    <property type="entry name" value="Phosphoglycerate mutase-like"/>
    <property type="match status" value="1"/>
</dbReference>
<dbReference type="GO" id="GO:0043456">
    <property type="term" value="P:regulation of pentose-phosphate shunt"/>
    <property type="evidence" value="ECO:0007669"/>
    <property type="project" value="TreeGrafter"/>
</dbReference>
<evidence type="ECO:0000256" key="4">
    <source>
        <dbReference type="SAM" id="MobiDB-lite"/>
    </source>
</evidence>
<dbReference type="GO" id="GO:0045820">
    <property type="term" value="P:negative regulation of glycolytic process"/>
    <property type="evidence" value="ECO:0007669"/>
    <property type="project" value="TreeGrafter"/>
</dbReference>